<dbReference type="GO" id="GO:0016747">
    <property type="term" value="F:acyltransferase activity, transferring groups other than amino-acyl groups"/>
    <property type="evidence" value="ECO:0007669"/>
    <property type="project" value="InterPro"/>
</dbReference>
<evidence type="ECO:0000313" key="3">
    <source>
        <dbReference type="Proteomes" id="UP000076643"/>
    </source>
</evidence>
<keyword evidence="3" id="KW-1185">Reference proteome</keyword>
<dbReference type="Gene3D" id="3.40.630.30">
    <property type="match status" value="1"/>
</dbReference>
<evidence type="ECO:0000313" key="2">
    <source>
        <dbReference type="EMBL" id="KZN33672.1"/>
    </source>
</evidence>
<reference evidence="2 3" key="1">
    <citation type="submission" date="2013-07" db="EMBL/GenBank/DDBJ databases">
        <title>Comparative Genomic and Metabolomic Analysis of Twelve Strains of Pseudoalteromonas luteoviolacea.</title>
        <authorList>
            <person name="Vynne N.G."/>
            <person name="Mansson M."/>
            <person name="Gram L."/>
        </authorList>
    </citation>
    <scope>NUCLEOTIDE SEQUENCE [LARGE SCALE GENOMIC DNA]</scope>
    <source>
        <strain evidence="2 3">DSM 6061</strain>
    </source>
</reference>
<dbReference type="InterPro" id="IPR016181">
    <property type="entry name" value="Acyl_CoA_acyltransferase"/>
</dbReference>
<dbReference type="PANTHER" id="PTHR43610:SF1">
    <property type="entry name" value="N-ACETYLTRANSFERASE DOMAIN-CONTAINING PROTEIN"/>
    <property type="match status" value="1"/>
</dbReference>
<name>A0A166VT41_9GAMM</name>
<evidence type="ECO:0000259" key="1">
    <source>
        <dbReference type="Pfam" id="PF13302"/>
    </source>
</evidence>
<dbReference type="Proteomes" id="UP000076643">
    <property type="component" value="Unassembled WGS sequence"/>
</dbReference>
<dbReference type="InterPro" id="IPR000182">
    <property type="entry name" value="GNAT_dom"/>
</dbReference>
<protein>
    <recommendedName>
        <fullName evidence="1">N-acetyltransferase domain-containing protein</fullName>
    </recommendedName>
</protein>
<dbReference type="AlphaFoldDB" id="A0A166VT41"/>
<comment type="caution">
    <text evidence="2">The sequence shown here is derived from an EMBL/GenBank/DDBJ whole genome shotgun (WGS) entry which is preliminary data.</text>
</comment>
<feature type="domain" description="N-acetyltransferase" evidence="1">
    <location>
        <begin position="14"/>
        <end position="151"/>
    </location>
</feature>
<dbReference type="PATRIC" id="fig|1365250.3.peg.3722"/>
<dbReference type="EMBL" id="AUYB01000122">
    <property type="protein sequence ID" value="KZN33672.1"/>
    <property type="molecule type" value="Genomic_DNA"/>
</dbReference>
<proteinExistence type="predicted"/>
<accession>A0A166VT41</accession>
<dbReference type="PANTHER" id="PTHR43610">
    <property type="entry name" value="BLL6696 PROTEIN"/>
    <property type="match status" value="1"/>
</dbReference>
<dbReference type="RefSeq" id="WP_063358265.1">
    <property type="nucleotide sequence ID" value="NZ_AQHB01000049.1"/>
</dbReference>
<dbReference type="SUPFAM" id="SSF55729">
    <property type="entry name" value="Acyl-CoA N-acyltransferases (Nat)"/>
    <property type="match status" value="1"/>
</dbReference>
<dbReference type="Pfam" id="PF13302">
    <property type="entry name" value="Acetyltransf_3"/>
    <property type="match status" value="1"/>
</dbReference>
<dbReference type="GeneID" id="57360250"/>
<gene>
    <name evidence="2" type="ORF">N475_20065</name>
</gene>
<sequence>MWLKSNVLEGDVVVLEPIKLEHVESLASAVQDGESWQLWYASVPTPEKMYGYVEKAIEGAKSGQPAYVVKTKADNQIVGTTRYYDVKAQHRRASIGYTWYADTVKRTAVNTECKYLLIKHLFESCNALSLEFKTHYFNQASRTAIERLGAKLDGVLRSHQIMDDGSIRDTAVYSILSHEWPSVKNHLLAKLAKYT</sequence>
<organism evidence="2 3">
    <name type="scientific">Pseudoalteromonas luteoviolacea DSM 6061</name>
    <dbReference type="NCBI Taxonomy" id="1365250"/>
    <lineage>
        <taxon>Bacteria</taxon>
        <taxon>Pseudomonadati</taxon>
        <taxon>Pseudomonadota</taxon>
        <taxon>Gammaproteobacteria</taxon>
        <taxon>Alteromonadales</taxon>
        <taxon>Pseudoalteromonadaceae</taxon>
        <taxon>Pseudoalteromonas</taxon>
    </lineage>
</organism>